<evidence type="ECO:0000313" key="2">
    <source>
        <dbReference type="Proteomes" id="UP000189295"/>
    </source>
</evidence>
<protein>
    <submittedName>
        <fullName evidence="1">Killer suppression protein HigA</fullName>
    </submittedName>
</protein>
<gene>
    <name evidence="1" type="ORF">BLL36_18310</name>
</gene>
<name>A0A1V2K523_PSECE</name>
<comment type="caution">
    <text evidence="1">The sequence shown here is derived from an EMBL/GenBank/DDBJ whole genome shotgun (WGS) entry which is preliminary data.</text>
</comment>
<evidence type="ECO:0000313" key="1">
    <source>
        <dbReference type="EMBL" id="ONH52827.1"/>
    </source>
</evidence>
<proteinExistence type="predicted"/>
<dbReference type="OrthoDB" id="9801102at2"/>
<organism evidence="1 2">
    <name type="scientific">Pseudomonas cedrina subsp. cedrina</name>
    <dbReference type="NCBI Taxonomy" id="76762"/>
    <lineage>
        <taxon>Bacteria</taxon>
        <taxon>Pseudomonadati</taxon>
        <taxon>Pseudomonadota</taxon>
        <taxon>Gammaproteobacteria</taxon>
        <taxon>Pseudomonadales</taxon>
        <taxon>Pseudomonadaceae</taxon>
        <taxon>Pseudomonas</taxon>
    </lineage>
</organism>
<reference evidence="1 2" key="1">
    <citation type="submission" date="2016-10" db="EMBL/GenBank/DDBJ databases">
        <title>Pseudomonas lactis sp. nov. and Pseudomonas paralactis sp. nov., isolated from bovine raw milk.</title>
        <authorList>
            <person name="Von Neubeck M."/>
            <person name="Huptas C."/>
            <person name="Glueck C."/>
            <person name="Krewinkel M."/>
            <person name="Stoeckel M."/>
            <person name="Stressler T."/>
            <person name="Fischer L."/>
            <person name="Hinrichs J."/>
            <person name="Scherer S."/>
            <person name="Wenning M."/>
        </authorList>
    </citation>
    <scope>NUCLEOTIDE SEQUENCE [LARGE SCALE GENOMIC DNA]</scope>
    <source>
        <strain evidence="1 2">DSM 17516</strain>
    </source>
</reference>
<dbReference type="Gene3D" id="3.30.2310.20">
    <property type="entry name" value="RelE-like"/>
    <property type="match status" value="1"/>
</dbReference>
<dbReference type="SUPFAM" id="SSF143011">
    <property type="entry name" value="RelE-like"/>
    <property type="match status" value="1"/>
</dbReference>
<dbReference type="Proteomes" id="UP000189295">
    <property type="component" value="Unassembled WGS sequence"/>
</dbReference>
<sequence>MKLDFKDKKLRDLCEQSRVAEKKLGADSARKLRSRLSDIEAATTVLDLVAGAPHPLKGDRKNQFSVSLAGGCRIVFEPDHDPLPLRDDQSLDWSQVFDVKVIFIGDYHE</sequence>
<accession>A0A1V2K523</accession>
<dbReference type="AlphaFoldDB" id="A0A1V2K523"/>
<dbReference type="RefSeq" id="WP_076952815.1">
    <property type="nucleotide sequence ID" value="NZ_MNPW01000008.1"/>
</dbReference>
<dbReference type="EMBL" id="MNPW01000008">
    <property type="protein sequence ID" value="ONH52827.1"/>
    <property type="molecule type" value="Genomic_DNA"/>
</dbReference>
<dbReference type="InterPro" id="IPR035093">
    <property type="entry name" value="RelE/ParE_toxin_dom_sf"/>
</dbReference>